<evidence type="ECO:0000313" key="3">
    <source>
        <dbReference type="Proteomes" id="UP000033166"/>
    </source>
</evidence>
<reference evidence="3" key="1">
    <citation type="submission" date="2015-01" db="EMBL/GenBank/DDBJ databases">
        <authorList>
            <person name="Andreevskaya M."/>
        </authorList>
    </citation>
    <scope>NUCLEOTIDE SEQUENCE [LARGE SCALE GENOMIC DNA]</scope>
    <source>
        <strain evidence="3">MKFS47</strain>
    </source>
</reference>
<dbReference type="EMBL" id="LN774769">
    <property type="protein sequence ID" value="CEN29028.1"/>
    <property type="molecule type" value="Genomic_DNA"/>
</dbReference>
<dbReference type="RefSeq" id="WP_047916051.1">
    <property type="nucleotide sequence ID" value="NZ_LN774769.1"/>
</dbReference>
<evidence type="ECO:0000256" key="1">
    <source>
        <dbReference type="SAM" id="Phobius"/>
    </source>
</evidence>
<evidence type="ECO:0000313" key="2">
    <source>
        <dbReference type="EMBL" id="CEN29028.1"/>
    </source>
</evidence>
<name>A0A0D6DZ19_9LACT</name>
<dbReference type="HOGENOM" id="CLU_2105888_0_0_9"/>
<protein>
    <submittedName>
        <fullName evidence="2">Uncharacterized protein</fullName>
    </submittedName>
</protein>
<gene>
    <name evidence="2" type="ORF">LACPI_1828</name>
</gene>
<keyword evidence="1" id="KW-0472">Membrane</keyword>
<organism evidence="2 3">
    <name type="scientific">Pseudolactococcus piscium MKFS47</name>
    <dbReference type="NCBI Taxonomy" id="297352"/>
    <lineage>
        <taxon>Bacteria</taxon>
        <taxon>Bacillati</taxon>
        <taxon>Bacillota</taxon>
        <taxon>Bacilli</taxon>
        <taxon>Lactobacillales</taxon>
        <taxon>Streptococcaceae</taxon>
        <taxon>Pseudolactococcus</taxon>
    </lineage>
</organism>
<keyword evidence="1" id="KW-1133">Transmembrane helix</keyword>
<proteinExistence type="predicted"/>
<dbReference type="Proteomes" id="UP000033166">
    <property type="component" value="Chromosome I"/>
</dbReference>
<accession>A0A0D6DZ19</accession>
<feature type="transmembrane region" description="Helical" evidence="1">
    <location>
        <begin position="15"/>
        <end position="36"/>
    </location>
</feature>
<dbReference type="AlphaFoldDB" id="A0A0D6DZ19"/>
<sequence length="115" mass="13174">MSVLILFLYNEHPSLLSSVYAGLFSMAIGILFTFYLPKIVNRYSEDNFTMCIAISVIGVIYMLVEVIVTAEIIATFWESAFELKSTLIYSIGAILFLFGTWYIHAKGYQRVKKMY</sequence>
<feature type="transmembrane region" description="Helical" evidence="1">
    <location>
        <begin position="48"/>
        <end position="74"/>
    </location>
</feature>
<dbReference type="KEGG" id="lpk:LACPI_1828"/>
<dbReference type="STRING" id="1364.LP2241_50190"/>
<feature type="transmembrane region" description="Helical" evidence="1">
    <location>
        <begin position="86"/>
        <end position="105"/>
    </location>
</feature>
<keyword evidence="1" id="KW-0812">Transmembrane</keyword>